<evidence type="ECO:0000259" key="2">
    <source>
        <dbReference type="Pfam" id="PF00882"/>
    </source>
</evidence>
<sequence>MVKKTGRLAAIFAIILLCTSWGFYSHRRISYMAVFTLPPPMIRFYKNNISFISDHSVDPDKKRYTDPEEGARHFWDSERYGKKPFDSIPVKWNDAVTKYTADTLKLYGTVPWQIEKTYYRLVNAFKERDSIRILRMSANLSHYISDAHVPLHATQNYNGQFTNQTGIHAFWESRLPELFSQRYDFAVGKARYIENPLKEAWSILKGSYSGKDSVFSIEKELSEKFPSDKKYSYSERNGKIIRQYSLAYSAAYHKALKGMVEKRMRSAILETGCFWYSAWVDAGQPDLSGFKTGKSKRTQSGQEDDQPFKNTKILGRPDL</sequence>
<dbReference type="Pfam" id="PF00882">
    <property type="entry name" value="Zn_dep_PLPC"/>
    <property type="match status" value="1"/>
</dbReference>
<gene>
    <name evidence="3" type="ORF">DDR33_16435</name>
</gene>
<reference evidence="3 4" key="1">
    <citation type="submission" date="2018-04" db="EMBL/GenBank/DDBJ databases">
        <title>Pedobacter chongqingensis sp. nov., isolated from a rottenly hemp rope.</title>
        <authorList>
            <person name="Cai Y."/>
        </authorList>
    </citation>
    <scope>NUCLEOTIDE SEQUENCE [LARGE SCALE GENOMIC DNA]</scope>
    <source>
        <strain evidence="3 4">FJ4-8</strain>
    </source>
</reference>
<proteinExistence type="predicted"/>
<protein>
    <submittedName>
        <fullName evidence="3">S1/P1 Nuclease</fullName>
    </submittedName>
</protein>
<evidence type="ECO:0000256" key="1">
    <source>
        <dbReference type="SAM" id="MobiDB-lite"/>
    </source>
</evidence>
<keyword evidence="4" id="KW-1185">Reference proteome</keyword>
<dbReference type="OrthoDB" id="267579at2"/>
<dbReference type="Gene3D" id="1.10.575.10">
    <property type="entry name" value="P1 Nuclease"/>
    <property type="match status" value="1"/>
</dbReference>
<dbReference type="EMBL" id="QEAS01000013">
    <property type="protein sequence ID" value="PWG79645.1"/>
    <property type="molecule type" value="Genomic_DNA"/>
</dbReference>
<evidence type="ECO:0000313" key="3">
    <source>
        <dbReference type="EMBL" id="PWG79645.1"/>
    </source>
</evidence>
<dbReference type="AlphaFoldDB" id="A0A2U2PE15"/>
<dbReference type="Proteomes" id="UP000245647">
    <property type="component" value="Unassembled WGS sequence"/>
</dbReference>
<dbReference type="RefSeq" id="WP_109416889.1">
    <property type="nucleotide sequence ID" value="NZ_QEAS01000013.1"/>
</dbReference>
<dbReference type="InterPro" id="IPR029002">
    <property type="entry name" value="PLPC/GPLD1"/>
</dbReference>
<dbReference type="GO" id="GO:0016788">
    <property type="term" value="F:hydrolase activity, acting on ester bonds"/>
    <property type="evidence" value="ECO:0007669"/>
    <property type="project" value="InterPro"/>
</dbReference>
<dbReference type="CDD" id="cd10981">
    <property type="entry name" value="ZnPC_S1P1"/>
    <property type="match status" value="1"/>
</dbReference>
<dbReference type="SUPFAM" id="SSF48537">
    <property type="entry name" value="Phospholipase C/P1 nuclease"/>
    <property type="match status" value="1"/>
</dbReference>
<organism evidence="3 4">
    <name type="scientific">Pararcticibacter amylolyticus</name>
    <dbReference type="NCBI Taxonomy" id="2173175"/>
    <lineage>
        <taxon>Bacteria</taxon>
        <taxon>Pseudomonadati</taxon>
        <taxon>Bacteroidota</taxon>
        <taxon>Sphingobacteriia</taxon>
        <taxon>Sphingobacteriales</taxon>
        <taxon>Sphingobacteriaceae</taxon>
        <taxon>Pararcticibacter</taxon>
    </lineage>
</organism>
<dbReference type="InterPro" id="IPR008947">
    <property type="entry name" value="PLipase_C/P1_nuclease_dom_sf"/>
</dbReference>
<feature type="region of interest" description="Disordered" evidence="1">
    <location>
        <begin position="290"/>
        <end position="319"/>
    </location>
</feature>
<name>A0A2U2PE15_9SPHI</name>
<feature type="domain" description="Phospholipase C/D" evidence="2">
    <location>
        <begin position="26"/>
        <end position="229"/>
    </location>
</feature>
<comment type="caution">
    <text evidence="3">The sequence shown here is derived from an EMBL/GenBank/DDBJ whole genome shotgun (WGS) entry which is preliminary data.</text>
</comment>
<accession>A0A2U2PE15</accession>
<evidence type="ECO:0000313" key="4">
    <source>
        <dbReference type="Proteomes" id="UP000245647"/>
    </source>
</evidence>